<protein>
    <submittedName>
        <fullName evidence="4">Carbohydrate binding domain-containing protein</fullName>
    </submittedName>
</protein>
<feature type="domain" description="CBM-cenC" evidence="3">
    <location>
        <begin position="42"/>
        <end position="166"/>
    </location>
</feature>
<evidence type="ECO:0000256" key="2">
    <source>
        <dbReference type="SAM" id="SignalP"/>
    </source>
</evidence>
<dbReference type="Gene3D" id="2.60.120.260">
    <property type="entry name" value="Galactose-binding domain-like"/>
    <property type="match status" value="1"/>
</dbReference>
<accession>A0AAE3SMS2</accession>
<keyword evidence="1" id="KW-0378">Hydrolase</keyword>
<dbReference type="Pfam" id="PF02018">
    <property type="entry name" value="CBM_4_9"/>
    <property type="match status" value="1"/>
</dbReference>
<dbReference type="Proteomes" id="UP001207116">
    <property type="component" value="Unassembled WGS sequence"/>
</dbReference>
<dbReference type="GO" id="GO:0016798">
    <property type="term" value="F:hydrolase activity, acting on glycosyl bonds"/>
    <property type="evidence" value="ECO:0007669"/>
    <property type="project" value="InterPro"/>
</dbReference>
<dbReference type="AlphaFoldDB" id="A0AAE3SMS2"/>
<feature type="signal peptide" evidence="2">
    <location>
        <begin position="1"/>
        <end position="23"/>
    </location>
</feature>
<evidence type="ECO:0000313" key="4">
    <source>
        <dbReference type="EMBL" id="MCX2718874.1"/>
    </source>
</evidence>
<evidence type="ECO:0000256" key="1">
    <source>
        <dbReference type="ARBA" id="ARBA00022801"/>
    </source>
</evidence>
<proteinExistence type="predicted"/>
<organism evidence="4 5">
    <name type="scientific">Lentiprolixibacter aurantiacus</name>
    <dbReference type="NCBI Taxonomy" id="2993939"/>
    <lineage>
        <taxon>Bacteria</taxon>
        <taxon>Pseudomonadati</taxon>
        <taxon>Bacteroidota</taxon>
        <taxon>Flavobacteriia</taxon>
        <taxon>Flavobacteriales</taxon>
        <taxon>Flavobacteriaceae</taxon>
        <taxon>Lentiprolixibacter</taxon>
    </lineage>
</organism>
<dbReference type="InterPro" id="IPR008979">
    <property type="entry name" value="Galactose-bd-like_sf"/>
</dbReference>
<evidence type="ECO:0000313" key="5">
    <source>
        <dbReference type="Proteomes" id="UP001207116"/>
    </source>
</evidence>
<keyword evidence="5" id="KW-1185">Reference proteome</keyword>
<evidence type="ECO:0000259" key="3">
    <source>
        <dbReference type="Pfam" id="PF02018"/>
    </source>
</evidence>
<dbReference type="SUPFAM" id="SSF49785">
    <property type="entry name" value="Galactose-binding domain-like"/>
    <property type="match status" value="1"/>
</dbReference>
<feature type="chain" id="PRO_5041986060" evidence="2">
    <location>
        <begin position="24"/>
        <end position="393"/>
    </location>
</feature>
<name>A0AAE3SMS2_9FLAO</name>
<gene>
    <name evidence="4" type="ORF">OO016_04595</name>
</gene>
<keyword evidence="2" id="KW-0732">Signal</keyword>
<dbReference type="EMBL" id="JAPFQP010000001">
    <property type="protein sequence ID" value="MCX2718874.1"/>
    <property type="molecule type" value="Genomic_DNA"/>
</dbReference>
<reference evidence="4" key="1">
    <citation type="submission" date="2022-11" db="EMBL/GenBank/DDBJ databases">
        <title>The characterization of three novel Bacteroidetes species and genomic analysis of their roles in tidal elemental geochemical cycles.</title>
        <authorList>
            <person name="Ma K.-J."/>
        </authorList>
    </citation>
    <scope>NUCLEOTIDE SEQUENCE</scope>
    <source>
        <strain evidence="4">M415</strain>
    </source>
</reference>
<sequence length="393" mass="44446">MKTNGFHSLLFALSLLTISMVYSQNIITDGDFNLTTELRSDFDGPPPVNTWFTFQNVFQNYEVKARASVVNQQLKYQILSSGNHIPDVQLIQYGFSLKPGHSYKLSFDVKADADRTFGVFLGENGGNWASHLGYNNYTQNATTEWRNISIEFNVFTVFPELKLSFEFGTINTNVYLDNVELIDLGVIKESAFAGLSTLDEGISNPGFRPESELDRAFIDSYKESKFIIYPTISRTPNTTTWSASLSEGFAQNLKSLDDLDISLSKEKLNPGELKGKAQFQFFQNDMESLGSELKEIKKDTDYYIIPEILFEPQRNGTLFVFGIHVFILNSEGENVFSYLLNSHHELFLDAKLFAYNPFESDVEGMKKRSLAVAAKAFKLMVKQTNAQGSQDFD</sequence>
<dbReference type="RefSeq" id="WP_266011219.1">
    <property type="nucleotide sequence ID" value="NZ_JAPFQP010000001.1"/>
</dbReference>
<dbReference type="InterPro" id="IPR003305">
    <property type="entry name" value="CenC_carb-bd"/>
</dbReference>
<comment type="caution">
    <text evidence="4">The sequence shown here is derived from an EMBL/GenBank/DDBJ whole genome shotgun (WGS) entry which is preliminary data.</text>
</comment>